<evidence type="ECO:0000256" key="1">
    <source>
        <dbReference type="SAM" id="SignalP"/>
    </source>
</evidence>
<organism evidence="2 3">
    <name type="scientific">Flavisolibacter tropicus</name>
    <dbReference type="NCBI Taxonomy" id="1492898"/>
    <lineage>
        <taxon>Bacteria</taxon>
        <taxon>Pseudomonadati</taxon>
        <taxon>Bacteroidota</taxon>
        <taxon>Chitinophagia</taxon>
        <taxon>Chitinophagales</taxon>
        <taxon>Chitinophagaceae</taxon>
        <taxon>Flavisolibacter</taxon>
    </lineage>
</organism>
<reference evidence="2 3" key="2">
    <citation type="journal article" date="2016" name="Int. J. Syst. Evol. Microbiol.">
        <title>Flavisolibacter tropicus sp. nov., isolated from tropical soil.</title>
        <authorList>
            <person name="Lee J.J."/>
            <person name="Kang M.S."/>
            <person name="Kim G.S."/>
            <person name="Lee C.S."/>
            <person name="Lim S."/>
            <person name="Lee J."/>
            <person name="Roh S.H."/>
            <person name="Kang H."/>
            <person name="Ha J.M."/>
            <person name="Bae S."/>
            <person name="Jung H.Y."/>
            <person name="Kim M.K."/>
        </authorList>
    </citation>
    <scope>NUCLEOTIDE SEQUENCE [LARGE SCALE GENOMIC DNA]</scope>
    <source>
        <strain evidence="2 3">LCS9</strain>
    </source>
</reference>
<keyword evidence="3" id="KW-1185">Reference proteome</keyword>
<dbReference type="NCBIfam" id="TIGR04183">
    <property type="entry name" value="Por_Secre_tail"/>
    <property type="match status" value="1"/>
</dbReference>
<proteinExistence type="predicted"/>
<dbReference type="Pfam" id="PF17963">
    <property type="entry name" value="Big_9"/>
    <property type="match status" value="1"/>
</dbReference>
<dbReference type="EMBL" id="CP011390">
    <property type="protein sequence ID" value="ANE49172.1"/>
    <property type="molecule type" value="Genomic_DNA"/>
</dbReference>
<dbReference type="OrthoDB" id="9792152at2"/>
<dbReference type="Proteomes" id="UP000077177">
    <property type="component" value="Chromosome"/>
</dbReference>
<reference evidence="3" key="1">
    <citation type="submission" date="2015-01" db="EMBL/GenBank/DDBJ databases">
        <title>Flavisolibacter sp./LCS9/ whole genome sequencing.</title>
        <authorList>
            <person name="Kim M.K."/>
            <person name="Srinivasan S."/>
            <person name="Lee J.-J."/>
        </authorList>
    </citation>
    <scope>NUCLEOTIDE SEQUENCE [LARGE SCALE GENOMIC DNA]</scope>
    <source>
        <strain evidence="3">LCS9</strain>
    </source>
</reference>
<sequence>MKPFLMLTAAAALLCTKPTLAQSYTETFEGGVVPGCATLITSYTTTLASDIINGTGSLYSNPPVNNSGTRDYLSPYLNVTATSLTISFWYKLNEELNGNAKRSIEIGLEGSNGVYRSLNTLTIDKNTLNQTTKQFQSVSVTAPSSGIYRLVLKMGGSQGNGTVRIIVDDITINAAAYYSSVCNLAPIAVNDNYVPIGLTPFSNNVITNTVGGSDNEPNGESMKAVLITAPVTTEGTVVLNVDGTFTFTPSPTFSGGPVTFTYQLSDNGYTPATSNIATVTINYPAVIVLPVILKSFEVSVQNSATLLKWVVSANETGDHFQVFRSSNGKSFSELGTISASKTIGEEVYTFTDPTTLNGTSYYKIKTVSKDNRVSYSNVLIITSEGNRNNQLLIAKNPVESVLHFSYTSSVTNSFNVSIYTSTGVKMLERKMFIQKGTNAHSIELNNILPAGTYILEINNGVERQVVKLLKK</sequence>
<gene>
    <name evidence="2" type="ORF">SY85_00290</name>
</gene>
<feature type="chain" id="PRO_5008000981" description="Secretion system C-terminal sorting domain-containing protein" evidence="1">
    <location>
        <begin position="22"/>
        <end position="471"/>
    </location>
</feature>
<accession>A0A172TQB4</accession>
<evidence type="ECO:0000313" key="3">
    <source>
        <dbReference type="Proteomes" id="UP000077177"/>
    </source>
</evidence>
<keyword evidence="1" id="KW-0732">Signal</keyword>
<dbReference type="STRING" id="1492898.SY85_00290"/>
<feature type="signal peptide" evidence="1">
    <location>
        <begin position="1"/>
        <end position="21"/>
    </location>
</feature>
<dbReference type="RefSeq" id="WP_066401219.1">
    <property type="nucleotide sequence ID" value="NZ_CP011390.1"/>
</dbReference>
<evidence type="ECO:0008006" key="4">
    <source>
        <dbReference type="Google" id="ProtNLM"/>
    </source>
</evidence>
<dbReference type="KEGG" id="fla:SY85_00290"/>
<dbReference type="AlphaFoldDB" id="A0A172TQB4"/>
<protein>
    <recommendedName>
        <fullName evidence="4">Secretion system C-terminal sorting domain-containing protein</fullName>
    </recommendedName>
</protein>
<dbReference type="Gene3D" id="2.60.120.260">
    <property type="entry name" value="Galactose-binding domain-like"/>
    <property type="match status" value="1"/>
</dbReference>
<evidence type="ECO:0000313" key="2">
    <source>
        <dbReference type="EMBL" id="ANE49172.1"/>
    </source>
</evidence>
<dbReference type="Gene3D" id="2.60.40.10">
    <property type="entry name" value="Immunoglobulins"/>
    <property type="match status" value="1"/>
</dbReference>
<dbReference type="InterPro" id="IPR013783">
    <property type="entry name" value="Ig-like_fold"/>
</dbReference>
<dbReference type="InterPro" id="IPR026444">
    <property type="entry name" value="Secre_tail"/>
</dbReference>
<name>A0A172TQB4_9BACT</name>